<name>Q1ILB0_KORVE</name>
<organism evidence="1 2">
    <name type="scientific">Koribacter versatilis (strain Ellin345)</name>
    <dbReference type="NCBI Taxonomy" id="204669"/>
    <lineage>
        <taxon>Bacteria</taxon>
        <taxon>Pseudomonadati</taxon>
        <taxon>Acidobacteriota</taxon>
        <taxon>Terriglobia</taxon>
        <taxon>Terriglobales</taxon>
        <taxon>Candidatus Korobacteraceae</taxon>
        <taxon>Candidatus Korobacter</taxon>
    </lineage>
</organism>
<dbReference type="STRING" id="204669.Acid345_3339"/>
<sequence length="152" mass="17283">MSDDFGKATHADAELVLKLYDLRREPVMRDARKFFGGFNPQSADEIIALIQAQTPENAYFRQVTSFWEMAATLVHHGALNEGLFLDTQGELFFVYAKIAPYLAEVREKLDNPHLMAQSEKLINHTELAQQKLAAFTERLKKMAARRAQAAKQ</sequence>
<keyword evidence="2" id="KW-1185">Reference proteome</keyword>
<accession>Q1ILB0</accession>
<dbReference type="RefSeq" id="WP_011524139.1">
    <property type="nucleotide sequence ID" value="NC_008009.1"/>
</dbReference>
<dbReference type="AlphaFoldDB" id="Q1ILB0"/>
<protein>
    <submittedName>
        <fullName evidence="1">Uncharacterized protein</fullName>
    </submittedName>
</protein>
<dbReference type="Proteomes" id="UP000002432">
    <property type="component" value="Chromosome"/>
</dbReference>
<reference evidence="1 2" key="1">
    <citation type="journal article" date="2009" name="Appl. Environ. Microbiol.">
        <title>Three genomes from the phylum Acidobacteria provide insight into the lifestyles of these microorganisms in soils.</title>
        <authorList>
            <person name="Ward N.L."/>
            <person name="Challacombe J.F."/>
            <person name="Janssen P.H."/>
            <person name="Henrissat B."/>
            <person name="Coutinho P.M."/>
            <person name="Wu M."/>
            <person name="Xie G."/>
            <person name="Haft D.H."/>
            <person name="Sait M."/>
            <person name="Badger J."/>
            <person name="Barabote R.D."/>
            <person name="Bradley B."/>
            <person name="Brettin T.S."/>
            <person name="Brinkac L.M."/>
            <person name="Bruce D."/>
            <person name="Creasy T."/>
            <person name="Daugherty S.C."/>
            <person name="Davidsen T.M."/>
            <person name="DeBoy R.T."/>
            <person name="Detter J.C."/>
            <person name="Dodson R.J."/>
            <person name="Durkin A.S."/>
            <person name="Ganapathy A."/>
            <person name="Gwinn-Giglio M."/>
            <person name="Han C.S."/>
            <person name="Khouri H."/>
            <person name="Kiss H."/>
            <person name="Kothari S.P."/>
            <person name="Madupu R."/>
            <person name="Nelson K.E."/>
            <person name="Nelson W.C."/>
            <person name="Paulsen I."/>
            <person name="Penn K."/>
            <person name="Ren Q."/>
            <person name="Rosovitz M.J."/>
            <person name="Selengut J.D."/>
            <person name="Shrivastava S."/>
            <person name="Sullivan S.A."/>
            <person name="Tapia R."/>
            <person name="Thompson L.S."/>
            <person name="Watkins K.L."/>
            <person name="Yang Q."/>
            <person name="Yu C."/>
            <person name="Zafar N."/>
            <person name="Zhou L."/>
            <person name="Kuske C.R."/>
        </authorList>
    </citation>
    <scope>NUCLEOTIDE SEQUENCE [LARGE SCALE GENOMIC DNA]</scope>
    <source>
        <strain evidence="1 2">Ellin345</strain>
    </source>
</reference>
<dbReference type="InterPro" id="IPR031876">
    <property type="entry name" value="DUF4760"/>
</dbReference>
<dbReference type="HOGENOM" id="CLU_144829_0_0_0"/>
<gene>
    <name evidence="1" type="ordered locus">Acid345_3339</name>
</gene>
<dbReference type="OrthoDB" id="128879at2"/>
<dbReference type="EnsemblBacteria" id="ABF42340">
    <property type="protein sequence ID" value="ABF42340"/>
    <property type="gene ID" value="Acid345_3339"/>
</dbReference>
<dbReference type="KEGG" id="aba:Acid345_3339"/>
<evidence type="ECO:0000313" key="2">
    <source>
        <dbReference type="Proteomes" id="UP000002432"/>
    </source>
</evidence>
<proteinExistence type="predicted"/>
<dbReference type="eggNOG" id="ENOG5032TX2">
    <property type="taxonomic scope" value="Bacteria"/>
</dbReference>
<dbReference type="EMBL" id="CP000360">
    <property type="protein sequence ID" value="ABF42340.1"/>
    <property type="molecule type" value="Genomic_DNA"/>
</dbReference>
<evidence type="ECO:0000313" key="1">
    <source>
        <dbReference type="EMBL" id="ABF42340.1"/>
    </source>
</evidence>
<dbReference type="Pfam" id="PF15956">
    <property type="entry name" value="DUF4760"/>
    <property type="match status" value="1"/>
</dbReference>